<dbReference type="GO" id="GO:0000149">
    <property type="term" value="F:SNARE binding"/>
    <property type="evidence" value="ECO:0007669"/>
    <property type="project" value="TreeGrafter"/>
</dbReference>
<dbReference type="SUPFAM" id="SSF47661">
    <property type="entry name" value="t-snare proteins"/>
    <property type="match status" value="1"/>
</dbReference>
<dbReference type="OMA" id="HPRNAPQ"/>
<dbReference type="InterPro" id="IPR006012">
    <property type="entry name" value="Syntaxin/epimorphin_CS"/>
</dbReference>
<dbReference type="GO" id="GO:0070056">
    <property type="term" value="C:prospore membrane leading edge"/>
    <property type="evidence" value="ECO:0007669"/>
    <property type="project" value="EnsemblFungi"/>
</dbReference>
<dbReference type="InterPro" id="IPR000727">
    <property type="entry name" value="T_SNARE_dom"/>
</dbReference>
<dbReference type="PROSITE" id="PS50192">
    <property type="entry name" value="T_SNARE"/>
    <property type="match status" value="1"/>
</dbReference>
<evidence type="ECO:0000256" key="3">
    <source>
        <dbReference type="ARBA" id="ARBA00022692"/>
    </source>
</evidence>
<comment type="subcellular location">
    <subcellularLocation>
        <location evidence="1">Membrane</location>
        <topology evidence="1">Single-pass type IV membrane protein</topology>
    </subcellularLocation>
</comment>
<dbReference type="GO" id="GO:0044853">
    <property type="term" value="C:plasma membrane raft"/>
    <property type="evidence" value="ECO:0007669"/>
    <property type="project" value="EnsemblFungi"/>
</dbReference>
<dbReference type="SMART" id="SM00397">
    <property type="entry name" value="t_SNARE"/>
    <property type="match status" value="1"/>
</dbReference>
<keyword evidence="6 7" id="KW-0472">Membrane</keyword>
<dbReference type="GO" id="GO:0048278">
    <property type="term" value="P:vesicle docking"/>
    <property type="evidence" value="ECO:0007669"/>
    <property type="project" value="TreeGrafter"/>
</dbReference>
<dbReference type="AlphaFoldDB" id="A0A1U7LQ46"/>
<feature type="transmembrane region" description="Helical" evidence="7">
    <location>
        <begin position="188"/>
        <end position="211"/>
    </location>
</feature>
<comment type="similarity">
    <text evidence="2">Belongs to the syntaxin family.</text>
</comment>
<keyword evidence="4 7" id="KW-1133">Transmembrane helix</keyword>
<accession>A0A1U7LQ46</accession>
<dbReference type="GO" id="GO:0031201">
    <property type="term" value="C:SNARE complex"/>
    <property type="evidence" value="ECO:0007669"/>
    <property type="project" value="TreeGrafter"/>
</dbReference>
<comment type="caution">
    <text evidence="9">The sequence shown here is derived from an EMBL/GenBank/DDBJ whole genome shotgun (WGS) entry which is preliminary data.</text>
</comment>
<dbReference type="Pfam" id="PF00804">
    <property type="entry name" value="Syntaxin"/>
    <property type="match status" value="1"/>
</dbReference>
<evidence type="ECO:0000256" key="1">
    <source>
        <dbReference type="ARBA" id="ARBA00004211"/>
    </source>
</evidence>
<evidence type="ECO:0000313" key="10">
    <source>
        <dbReference type="Proteomes" id="UP000186594"/>
    </source>
</evidence>
<dbReference type="EMBL" id="LXFE01000642">
    <property type="protein sequence ID" value="OLL24748.1"/>
    <property type="molecule type" value="Genomic_DNA"/>
</dbReference>
<feature type="domain" description="T-SNARE coiled-coil homology" evidence="8">
    <location>
        <begin position="114"/>
        <end position="176"/>
    </location>
</feature>
<dbReference type="GO" id="GO:0051286">
    <property type="term" value="C:cell tip"/>
    <property type="evidence" value="ECO:0007669"/>
    <property type="project" value="EnsemblFungi"/>
</dbReference>
<dbReference type="STRING" id="1198029.A0A1U7LQ46"/>
<evidence type="ECO:0000256" key="6">
    <source>
        <dbReference type="ARBA" id="ARBA00023136"/>
    </source>
</evidence>
<dbReference type="PROSITE" id="PS00914">
    <property type="entry name" value="SYNTAXIN"/>
    <property type="match status" value="1"/>
</dbReference>
<dbReference type="GO" id="GO:0005768">
    <property type="term" value="C:endosome"/>
    <property type="evidence" value="ECO:0007669"/>
    <property type="project" value="EnsemblFungi"/>
</dbReference>
<evidence type="ECO:0000313" key="9">
    <source>
        <dbReference type="EMBL" id="OLL24748.1"/>
    </source>
</evidence>
<keyword evidence="10" id="KW-1185">Reference proteome</keyword>
<evidence type="ECO:0000256" key="7">
    <source>
        <dbReference type="SAM" id="Phobius"/>
    </source>
</evidence>
<dbReference type="InterPro" id="IPR010989">
    <property type="entry name" value="SNARE"/>
</dbReference>
<name>A0A1U7LQ46_NEOID</name>
<dbReference type="GO" id="GO:0006906">
    <property type="term" value="P:vesicle fusion"/>
    <property type="evidence" value="ECO:0007669"/>
    <property type="project" value="TreeGrafter"/>
</dbReference>
<reference evidence="9 10" key="1">
    <citation type="submission" date="2016-04" db="EMBL/GenBank/DDBJ databases">
        <title>Evolutionary innovation and constraint leading to complex multicellularity in the Ascomycota.</title>
        <authorList>
            <person name="Cisse O."/>
            <person name="Nguyen A."/>
            <person name="Hewitt D.A."/>
            <person name="Jedd G."/>
            <person name="Stajich J.E."/>
        </authorList>
    </citation>
    <scope>NUCLEOTIDE SEQUENCE [LARGE SCALE GENOMIC DNA]</scope>
    <source>
        <strain evidence="9 10">DAH-3</strain>
    </source>
</reference>
<dbReference type="FunFam" id="1.20.58.70:FF:000008">
    <property type="entry name" value="Syntaxin family protein"/>
    <property type="match status" value="1"/>
</dbReference>
<dbReference type="GO" id="GO:0006886">
    <property type="term" value="P:intracellular protein transport"/>
    <property type="evidence" value="ECO:0007669"/>
    <property type="project" value="InterPro"/>
</dbReference>
<dbReference type="PANTHER" id="PTHR19957">
    <property type="entry name" value="SYNTAXIN"/>
    <property type="match status" value="1"/>
</dbReference>
<evidence type="ECO:0000259" key="8">
    <source>
        <dbReference type="PROSITE" id="PS50192"/>
    </source>
</evidence>
<dbReference type="GO" id="GO:0006887">
    <property type="term" value="P:exocytosis"/>
    <property type="evidence" value="ECO:0007669"/>
    <property type="project" value="TreeGrafter"/>
</dbReference>
<evidence type="ECO:0000256" key="2">
    <source>
        <dbReference type="ARBA" id="ARBA00009063"/>
    </source>
</evidence>
<dbReference type="PANTHER" id="PTHR19957:SF307">
    <property type="entry name" value="PROTEIN SSO1-RELATED"/>
    <property type="match status" value="1"/>
</dbReference>
<evidence type="ECO:0000256" key="4">
    <source>
        <dbReference type="ARBA" id="ARBA00022989"/>
    </source>
</evidence>
<dbReference type="Pfam" id="PF05739">
    <property type="entry name" value="SNARE"/>
    <property type="match status" value="1"/>
</dbReference>
<sequence length="226" mass="25745">MIAETSQLTNNLKNTIKSLEAKNLRLPSGGDSQTRKTQVANVKKRFMDAIQKYQGVEKQFRQRYKQRIQRQYLIVNPNATEQEVKQVLDSEQGNQIFSQAVLTSNRRGEATSVLREVQSRHRDIQKIEKTITELAQLFQEMSILVEEQDATIIHIENSAVAVQQDVEKARDQTEMAVDSARAARRKKWICFGILILILVIIAVALAIKFGLPNKNKSNNNTPTKNN</sequence>
<evidence type="ECO:0000256" key="5">
    <source>
        <dbReference type="ARBA" id="ARBA00023054"/>
    </source>
</evidence>
<dbReference type="InterPro" id="IPR045242">
    <property type="entry name" value="Syntaxin"/>
</dbReference>
<proteinExistence type="inferred from homology"/>
<dbReference type="GO" id="GO:0005484">
    <property type="term" value="F:SNAP receptor activity"/>
    <property type="evidence" value="ECO:0007669"/>
    <property type="project" value="InterPro"/>
</dbReference>
<keyword evidence="5" id="KW-0175">Coiled coil</keyword>
<dbReference type="GO" id="GO:0070057">
    <property type="term" value="C:prospore membrane spindle pole body attachment site"/>
    <property type="evidence" value="ECO:0007669"/>
    <property type="project" value="EnsemblFungi"/>
</dbReference>
<dbReference type="OrthoDB" id="10255013at2759"/>
<gene>
    <name evidence="9" type="ORF">NEOLI_003397</name>
</gene>
<dbReference type="Proteomes" id="UP000186594">
    <property type="component" value="Unassembled WGS sequence"/>
</dbReference>
<protein>
    <submittedName>
        <fullName evidence="9">Syntaxin-like protein psy1</fullName>
    </submittedName>
</protein>
<dbReference type="CDD" id="cd15849">
    <property type="entry name" value="SNARE_Sso1"/>
    <property type="match status" value="1"/>
</dbReference>
<keyword evidence="3 7" id="KW-0812">Transmembrane</keyword>
<dbReference type="Gene3D" id="1.20.58.70">
    <property type="match status" value="1"/>
</dbReference>
<dbReference type="InterPro" id="IPR006011">
    <property type="entry name" value="Syntaxin_N"/>
</dbReference>
<dbReference type="GO" id="GO:0032120">
    <property type="term" value="P:ascospore-type prospore membrane formation"/>
    <property type="evidence" value="ECO:0007669"/>
    <property type="project" value="EnsemblFungi"/>
</dbReference>
<organism evidence="9 10">
    <name type="scientific">Neolecta irregularis (strain DAH-3)</name>
    <dbReference type="NCBI Taxonomy" id="1198029"/>
    <lineage>
        <taxon>Eukaryota</taxon>
        <taxon>Fungi</taxon>
        <taxon>Dikarya</taxon>
        <taxon>Ascomycota</taxon>
        <taxon>Taphrinomycotina</taxon>
        <taxon>Neolectales</taxon>
        <taxon>Neolectaceae</taxon>
        <taxon>Neolecta</taxon>
    </lineage>
</organism>
<dbReference type="GO" id="GO:0032153">
    <property type="term" value="C:cell division site"/>
    <property type="evidence" value="ECO:0007669"/>
    <property type="project" value="EnsemblFungi"/>
</dbReference>